<dbReference type="AlphaFoldDB" id="A0A370HEK4"/>
<dbReference type="GO" id="GO:0005576">
    <property type="term" value="C:extracellular region"/>
    <property type="evidence" value="ECO:0007669"/>
    <property type="project" value="InterPro"/>
</dbReference>
<accession>A0A370HEK4</accession>
<dbReference type="GO" id="GO:0005509">
    <property type="term" value="F:calcium ion binding"/>
    <property type="evidence" value="ECO:0007669"/>
    <property type="project" value="InterPro"/>
</dbReference>
<evidence type="ECO:0000256" key="4">
    <source>
        <dbReference type="ARBA" id="ARBA00023026"/>
    </source>
</evidence>
<dbReference type="CDD" id="cd19608">
    <property type="entry name" value="GH113_mannanase-like"/>
    <property type="match status" value="1"/>
</dbReference>
<keyword evidence="3" id="KW-0677">Repeat</keyword>
<keyword evidence="5" id="KW-0472">Membrane</keyword>
<evidence type="ECO:0000256" key="3">
    <source>
        <dbReference type="ARBA" id="ARBA00022737"/>
    </source>
</evidence>
<proteinExistence type="predicted"/>
<dbReference type="GO" id="GO:0090729">
    <property type="term" value="F:toxin activity"/>
    <property type="evidence" value="ECO:0007669"/>
    <property type="project" value="UniProtKB-KW"/>
</dbReference>
<reference evidence="6 7" key="1">
    <citation type="submission" date="2018-07" db="EMBL/GenBank/DDBJ databases">
        <title>Genomic Encyclopedia of Type Strains, Phase IV (KMG-IV): sequencing the most valuable type-strain genomes for metagenomic binning, comparative biology and taxonomic classification.</title>
        <authorList>
            <person name="Goeker M."/>
        </authorList>
    </citation>
    <scope>NUCLEOTIDE SEQUENCE [LARGE SCALE GENOMIC DNA]</scope>
    <source>
        <strain evidence="6 7">DSM 14364</strain>
    </source>
</reference>
<dbReference type="OrthoDB" id="9803927at2"/>
<dbReference type="Pfam" id="PF00353">
    <property type="entry name" value="HemolysinCabind"/>
    <property type="match status" value="2"/>
</dbReference>
<evidence type="ECO:0008006" key="8">
    <source>
        <dbReference type="Google" id="ProtNLM"/>
    </source>
</evidence>
<dbReference type="PROSITE" id="PS00330">
    <property type="entry name" value="HEMOLYSIN_CALCIUM"/>
    <property type="match status" value="2"/>
</dbReference>
<organism evidence="6 7">
    <name type="scientific">Microvirga subterranea</name>
    <dbReference type="NCBI Taxonomy" id="186651"/>
    <lineage>
        <taxon>Bacteria</taxon>
        <taxon>Pseudomonadati</taxon>
        <taxon>Pseudomonadota</taxon>
        <taxon>Alphaproteobacteria</taxon>
        <taxon>Hyphomicrobiales</taxon>
        <taxon>Methylobacteriaceae</taxon>
        <taxon>Microvirga</taxon>
    </lineage>
</organism>
<dbReference type="Pfam" id="PF22612">
    <property type="entry name" value="GH113"/>
    <property type="match status" value="1"/>
</dbReference>
<dbReference type="GO" id="GO:0016020">
    <property type="term" value="C:membrane"/>
    <property type="evidence" value="ECO:0007669"/>
    <property type="project" value="UniProtKB-SubCell"/>
</dbReference>
<dbReference type="InterPro" id="IPR001343">
    <property type="entry name" value="Hemolysn_Ca-bd"/>
</dbReference>
<dbReference type="InterPro" id="IPR017853">
    <property type="entry name" value="GH"/>
</dbReference>
<dbReference type="SUPFAM" id="SSF51120">
    <property type="entry name" value="beta-Roll"/>
    <property type="match status" value="2"/>
</dbReference>
<evidence type="ECO:0000256" key="1">
    <source>
        <dbReference type="ARBA" id="ARBA00004370"/>
    </source>
</evidence>
<evidence type="ECO:0000256" key="2">
    <source>
        <dbReference type="ARBA" id="ARBA00022656"/>
    </source>
</evidence>
<name>A0A370HEK4_9HYPH</name>
<dbReference type="Proteomes" id="UP000254925">
    <property type="component" value="Unassembled WGS sequence"/>
</dbReference>
<protein>
    <recommendedName>
        <fullName evidence="8">Hemolysin type calcium-binding protein</fullName>
    </recommendedName>
</protein>
<dbReference type="PRINTS" id="PR00313">
    <property type="entry name" value="CABNDNGRPT"/>
</dbReference>
<dbReference type="InterPro" id="IPR011049">
    <property type="entry name" value="Serralysin-like_metalloprot_C"/>
</dbReference>
<dbReference type="PRINTS" id="PR01488">
    <property type="entry name" value="RTXTOXINA"/>
</dbReference>
<dbReference type="RefSeq" id="WP_114772191.1">
    <property type="nucleotide sequence ID" value="NZ_QQBB01000010.1"/>
</dbReference>
<dbReference type="EMBL" id="QQBB01000010">
    <property type="protein sequence ID" value="RDI55130.1"/>
    <property type="molecule type" value="Genomic_DNA"/>
</dbReference>
<dbReference type="InterPro" id="IPR018511">
    <property type="entry name" value="Hemolysin-typ_Ca-bd_CS"/>
</dbReference>
<keyword evidence="7" id="KW-1185">Reference proteome</keyword>
<evidence type="ECO:0000313" key="6">
    <source>
        <dbReference type="EMBL" id="RDI55130.1"/>
    </source>
</evidence>
<dbReference type="SUPFAM" id="SSF51445">
    <property type="entry name" value="(Trans)glycosidases"/>
    <property type="match status" value="1"/>
</dbReference>
<sequence>MSNSGEIFEWESITQPSYWGRQILDATGQVAMGQIIATGANTVTIIPNFFQENKFSSVVKQNLWKVNYPWDNESDTFAEVEQSILVAKARGLKVVLKPHLETDDRQWRATLEPGDPKAWFDSYKAMMVKYAEVAQRAGAEMICVGTEMVSMTNPTKVTSDGKTYTQKWAEIIDAVRAVYSGKVTYAATYDEVVKVGFWDKVDFIGVDAYIPSSRIDNPTVGQIVDAWVKPHFDSWIRDDLYGGKSVVDYYKSLSERYGKQVIFTEVGYRSKDGANKDPGWFGGDGTYDPQEQVDCYTALFNVMENYGGQWLAGAFLWSYYSFGNPMVESNVSWTDYTTQHKPANNTITEHYSAPAHVTGLVWNGTAAVDKLDGGYHNDTLNGAGGNDVLWGGKGNDVIDGGAGDQDRADFSGRRADYTISKNQDGSFTVLDNRTAGDGRDIVSGVEAFKFSDGVVSSSNVADPAPDLVLVGTNRADKLVGGGGNDRLSGKLGKDVLTGGVGKDVFVFDTKPNKKTNLDTITDYSVADDTIWLDNAVFKKLGKGSASKPGALKKGFFKVADKAKDGNDYLVYNKKTGILYYDADGSGAGKAVEIAKLSKNLKLTAADFFVV</sequence>
<comment type="caution">
    <text evidence="6">The sequence shown here is derived from an EMBL/GenBank/DDBJ whole genome shotgun (WGS) entry which is preliminary data.</text>
</comment>
<evidence type="ECO:0000256" key="5">
    <source>
        <dbReference type="ARBA" id="ARBA00023136"/>
    </source>
</evidence>
<dbReference type="Gene3D" id="2.150.10.10">
    <property type="entry name" value="Serralysin-like metalloprotease, C-terminal"/>
    <property type="match status" value="2"/>
</dbReference>
<dbReference type="InterPro" id="IPR055151">
    <property type="entry name" value="GH113"/>
</dbReference>
<keyword evidence="2" id="KW-0800">Toxin</keyword>
<keyword evidence="4" id="KW-0843">Virulence</keyword>
<evidence type="ECO:0000313" key="7">
    <source>
        <dbReference type="Proteomes" id="UP000254925"/>
    </source>
</evidence>
<dbReference type="Gene3D" id="3.20.20.80">
    <property type="entry name" value="Glycosidases"/>
    <property type="match status" value="1"/>
</dbReference>
<gene>
    <name evidence="6" type="ORF">DES45_11074</name>
</gene>
<dbReference type="InterPro" id="IPR003995">
    <property type="entry name" value="RTX_toxin_determinant-A"/>
</dbReference>
<comment type="subcellular location">
    <subcellularLocation>
        <location evidence="1">Membrane</location>
    </subcellularLocation>
</comment>